<feature type="compositionally biased region" description="Pro residues" evidence="1">
    <location>
        <begin position="121"/>
        <end position="143"/>
    </location>
</feature>
<evidence type="ECO:0000256" key="1">
    <source>
        <dbReference type="SAM" id="MobiDB-lite"/>
    </source>
</evidence>
<feature type="compositionally biased region" description="Basic and acidic residues" evidence="1">
    <location>
        <begin position="24"/>
        <end position="37"/>
    </location>
</feature>
<feature type="compositionally biased region" description="Polar residues" evidence="1">
    <location>
        <begin position="50"/>
        <end position="71"/>
    </location>
</feature>
<evidence type="ECO:0000313" key="2">
    <source>
        <dbReference type="EMBL" id="VFA99859.1"/>
    </source>
</evidence>
<sequence length="249" mass="25525">MTSHWGKNDLMDADYNGLGDGLRARQEGFHRTEREQSEPAVAMAAGLTGADTNTNGAITTNGSLPTRTAAQPSAFDWSPAQLPPMPEPRRSAPAPEPEPAQGIGLTGVDNAASAQAAPAPSASPAPPEPETPSPAPAPAPRPAIPSRRAARAAAEAEAAAEAPAEPALPLPNADGGVDLHRIMRLLLASDELNALATKAEAGTLSPDEVVRTARRTRAAAVEVVSAWYGGSTQMVKFAQALLQAAGESD</sequence>
<gene>
    <name evidence="2" type="ORF">NCTC10797_03647</name>
</gene>
<reference evidence="2 3" key="1">
    <citation type="submission" date="2019-02" db="EMBL/GenBank/DDBJ databases">
        <authorList>
            <consortium name="Pathogen Informatics"/>
        </authorList>
    </citation>
    <scope>NUCLEOTIDE SEQUENCE [LARGE SCALE GENOMIC DNA]</scope>
    <source>
        <strain evidence="2 3">3012STDY6756504</strain>
    </source>
</reference>
<feature type="compositionally biased region" description="Low complexity" evidence="1">
    <location>
        <begin position="144"/>
        <end position="167"/>
    </location>
</feature>
<feature type="compositionally biased region" description="Low complexity" evidence="1">
    <location>
        <begin position="111"/>
        <end position="120"/>
    </location>
</feature>
<evidence type="ECO:0000313" key="3">
    <source>
        <dbReference type="Proteomes" id="UP000290439"/>
    </source>
</evidence>
<dbReference type="Proteomes" id="UP000290439">
    <property type="component" value="Chromosome"/>
</dbReference>
<protein>
    <submittedName>
        <fullName evidence="2">Uncharacterized protein</fullName>
    </submittedName>
</protein>
<proteinExistence type="predicted"/>
<dbReference type="AlphaFoldDB" id="A0A4U8W4J2"/>
<feature type="region of interest" description="Disordered" evidence="1">
    <location>
        <begin position="24"/>
        <end position="171"/>
    </location>
</feature>
<dbReference type="EMBL" id="LR215973">
    <property type="protein sequence ID" value="VFA99859.1"/>
    <property type="molecule type" value="Genomic_DNA"/>
</dbReference>
<organism evidence="2 3">
    <name type="scientific">Nocardia cyriacigeorgica</name>
    <dbReference type="NCBI Taxonomy" id="135487"/>
    <lineage>
        <taxon>Bacteria</taxon>
        <taxon>Bacillati</taxon>
        <taxon>Actinomycetota</taxon>
        <taxon>Actinomycetes</taxon>
        <taxon>Mycobacteriales</taxon>
        <taxon>Nocardiaceae</taxon>
        <taxon>Nocardia</taxon>
    </lineage>
</organism>
<accession>A0A4U8W4J2</accession>
<name>A0A4U8W4J2_9NOCA</name>